<comment type="caution">
    <text evidence="2">The sequence shown here is derived from an EMBL/GenBank/DDBJ whole genome shotgun (WGS) entry which is preliminary data.</text>
</comment>
<feature type="compositionally biased region" description="Low complexity" evidence="1">
    <location>
        <begin position="26"/>
        <end position="39"/>
    </location>
</feature>
<sequence length="74" mass="7477">SGPGLWHKRPAEAASPHRAGAGGGAASRSRPGSLAQRPRPTGPPRPGLSVFPGAGGCGLARTRCGTRTRDPPSW</sequence>
<dbReference type="EMBL" id="PDUU01000899">
    <property type="protein sequence ID" value="PHN95887.1"/>
    <property type="molecule type" value="Genomic_DNA"/>
</dbReference>
<name>A0A2G1BPC7_9FLAO</name>
<dbReference type="AlphaFoldDB" id="A0A2G1BPC7"/>
<evidence type="ECO:0000313" key="3">
    <source>
        <dbReference type="Proteomes" id="UP000222163"/>
    </source>
</evidence>
<accession>A0A2G1BPC7</accession>
<gene>
    <name evidence="2" type="ORF">CSC81_18035</name>
</gene>
<reference evidence="2 3" key="1">
    <citation type="journal article" date="2016" name="Nat. Commun.">
        <title>Microbial interactions lead to rapid micro-scale successions on model marine particles.</title>
        <authorList>
            <person name="Datta M.S."/>
            <person name="Sliwerska E."/>
            <person name="Gore J."/>
            <person name="Polz M.F."/>
            <person name="Cordero O.X."/>
        </authorList>
    </citation>
    <scope>NUCLEOTIDE SEQUENCE [LARGE SCALE GENOMIC DNA]</scope>
    <source>
        <strain evidence="2 3">4G03</strain>
    </source>
</reference>
<feature type="region of interest" description="Disordered" evidence="1">
    <location>
        <begin position="1"/>
        <end position="74"/>
    </location>
</feature>
<evidence type="ECO:0000313" key="2">
    <source>
        <dbReference type="EMBL" id="PHN95887.1"/>
    </source>
</evidence>
<organism evidence="2 3">
    <name type="scientific">Tenacibaculum discolor</name>
    <dbReference type="NCBI Taxonomy" id="361581"/>
    <lineage>
        <taxon>Bacteria</taxon>
        <taxon>Pseudomonadati</taxon>
        <taxon>Bacteroidota</taxon>
        <taxon>Flavobacteriia</taxon>
        <taxon>Flavobacteriales</taxon>
        <taxon>Flavobacteriaceae</taxon>
        <taxon>Tenacibaculum</taxon>
    </lineage>
</organism>
<feature type="non-terminal residue" evidence="2">
    <location>
        <position position="1"/>
    </location>
</feature>
<dbReference type="Proteomes" id="UP000222163">
    <property type="component" value="Unassembled WGS sequence"/>
</dbReference>
<evidence type="ECO:0000256" key="1">
    <source>
        <dbReference type="SAM" id="MobiDB-lite"/>
    </source>
</evidence>
<proteinExistence type="predicted"/>
<protein>
    <submittedName>
        <fullName evidence="2">Uncharacterized protein</fullName>
    </submittedName>
</protein>